<reference evidence="1 2" key="1">
    <citation type="submission" date="2014-09" db="EMBL/GenBank/DDBJ databases">
        <authorList>
            <person name="McGinnis J.M."/>
            <person name="Wolfgang W.J."/>
        </authorList>
    </citation>
    <scope>NUCLEOTIDE SEQUENCE [LARGE SCALE GENOMIC DNA]</scope>
    <source>
        <strain evidence="1 2">HAMBI 3106</strain>
    </source>
</reference>
<protein>
    <submittedName>
        <fullName evidence="1">Uncharacterized protein</fullName>
    </submittedName>
</protein>
<dbReference type="AlphaFoldDB" id="A0A099FCI3"/>
<accession>A0A099FCI3</accession>
<sequence length="62" mass="6209">MIGTAAGFGTAPKLAAEKVWRLGDTPSGRAVFLALEPTALTGDGIIASLHQVALGSDITICG</sequence>
<evidence type="ECO:0000313" key="1">
    <source>
        <dbReference type="EMBL" id="KGJ07911.1"/>
    </source>
</evidence>
<gene>
    <name evidence="1" type="ORF">IC63_06820</name>
</gene>
<dbReference type="Proteomes" id="UP000029917">
    <property type="component" value="Unassembled WGS sequence"/>
</dbReference>
<keyword evidence="2" id="KW-1185">Reference proteome</keyword>
<proteinExistence type="predicted"/>
<organism evidence="1 2">
    <name type="scientific">Paracoccus sphaerophysae</name>
    <dbReference type="NCBI Taxonomy" id="690417"/>
    <lineage>
        <taxon>Bacteria</taxon>
        <taxon>Pseudomonadati</taxon>
        <taxon>Pseudomonadota</taxon>
        <taxon>Alphaproteobacteria</taxon>
        <taxon>Rhodobacterales</taxon>
        <taxon>Paracoccaceae</taxon>
        <taxon>Paracoccus</taxon>
    </lineage>
</organism>
<dbReference type="RefSeq" id="WP_036718258.1">
    <property type="nucleotide sequence ID" value="NZ_JRKS01000015.1"/>
</dbReference>
<dbReference type="EMBL" id="JRKS01000015">
    <property type="protein sequence ID" value="KGJ07911.1"/>
    <property type="molecule type" value="Genomic_DNA"/>
</dbReference>
<reference evidence="1 2" key="2">
    <citation type="submission" date="2014-10" db="EMBL/GenBank/DDBJ databases">
        <title>Paracoccus sanguinis sp. nov., isolated from clinical specimens of New York State patients.</title>
        <authorList>
            <person name="Mingle L.A."/>
            <person name="Cole J.A."/>
            <person name="Lapierre P."/>
            <person name="Musser K.A."/>
        </authorList>
    </citation>
    <scope>NUCLEOTIDE SEQUENCE [LARGE SCALE GENOMIC DNA]</scope>
    <source>
        <strain evidence="1 2">HAMBI 3106</strain>
    </source>
</reference>
<name>A0A099FCI3_9RHOB</name>
<evidence type="ECO:0000313" key="2">
    <source>
        <dbReference type="Proteomes" id="UP000029917"/>
    </source>
</evidence>
<comment type="caution">
    <text evidence="1">The sequence shown here is derived from an EMBL/GenBank/DDBJ whole genome shotgun (WGS) entry which is preliminary data.</text>
</comment>